<proteinExistence type="predicted"/>
<evidence type="ECO:0000313" key="1">
    <source>
        <dbReference type="EMBL" id="MBP1947491.1"/>
    </source>
</evidence>
<evidence type="ECO:0000313" key="2">
    <source>
        <dbReference type="Proteomes" id="UP001519328"/>
    </source>
</evidence>
<gene>
    <name evidence="1" type="ORF">J2Z82_000414</name>
</gene>
<protein>
    <recommendedName>
        <fullName evidence="3">DUF3231 family protein</fullName>
    </recommendedName>
</protein>
<sequence length="332" mass="37822">MEHDTKLTAGEVANLWTSYMHDSMCISVFDHFLENVHDEEIKNTLEFAKELSASHLPKIEEIFKKEEIATPQGFTDKDIYKAPRLFTDVFYLRYLECMSRNGLIANSLCLGTAYREDIKTIYQTIINEAEELYNRTNNLLKEKGALVRTPVIHYPQKVTYVQDESFVGGTFSFTKRPLLAIEVAHIANNIESSQIYKALIMGFSQVAESDKVRKHLRESINDTDKFIDDLKEYLEHAEIAAPMTSDDSITNSTTSPFSDKLMMFIISTLNGFSISLVGTSLGASARSDLSINYVKFVSHLSKFALEGTKLMIEKGWLERPPQTLDRNNLMRK</sequence>
<accession>A0ABS4H9B8</accession>
<dbReference type="EMBL" id="JAGGKK010000001">
    <property type="protein sequence ID" value="MBP1947491.1"/>
    <property type="molecule type" value="Genomic_DNA"/>
</dbReference>
<keyword evidence="2" id="KW-1185">Reference proteome</keyword>
<comment type="caution">
    <text evidence="1">The sequence shown here is derived from an EMBL/GenBank/DDBJ whole genome shotgun (WGS) entry which is preliminary data.</text>
</comment>
<dbReference type="InterPro" id="IPR012347">
    <property type="entry name" value="Ferritin-like"/>
</dbReference>
<name>A0ABS4H9B8_9BACI</name>
<dbReference type="RefSeq" id="WP_209479105.1">
    <property type="nucleotide sequence ID" value="NZ_JAGGKK010000001.1"/>
</dbReference>
<dbReference type="Proteomes" id="UP001519328">
    <property type="component" value="Unassembled WGS sequence"/>
</dbReference>
<evidence type="ECO:0008006" key="3">
    <source>
        <dbReference type="Google" id="ProtNLM"/>
    </source>
</evidence>
<organism evidence="1 2">
    <name type="scientific">Virgibacillus litoralis</name>
    <dbReference type="NCBI Taxonomy" id="578221"/>
    <lineage>
        <taxon>Bacteria</taxon>
        <taxon>Bacillati</taxon>
        <taxon>Bacillota</taxon>
        <taxon>Bacilli</taxon>
        <taxon>Bacillales</taxon>
        <taxon>Bacillaceae</taxon>
        <taxon>Virgibacillus</taxon>
    </lineage>
</organism>
<dbReference type="InterPro" id="IPR021617">
    <property type="entry name" value="DUF3231"/>
</dbReference>
<dbReference type="Pfam" id="PF11553">
    <property type="entry name" value="DUF3231"/>
    <property type="match status" value="2"/>
</dbReference>
<dbReference type="Gene3D" id="1.20.1260.10">
    <property type="match status" value="2"/>
</dbReference>
<reference evidence="1 2" key="1">
    <citation type="submission" date="2021-03" db="EMBL/GenBank/DDBJ databases">
        <title>Genomic Encyclopedia of Type Strains, Phase IV (KMG-IV): sequencing the most valuable type-strain genomes for metagenomic binning, comparative biology and taxonomic classification.</title>
        <authorList>
            <person name="Goeker M."/>
        </authorList>
    </citation>
    <scope>NUCLEOTIDE SEQUENCE [LARGE SCALE GENOMIC DNA]</scope>
    <source>
        <strain evidence="1 2">DSM 21085</strain>
    </source>
</reference>